<comment type="subcellular location">
    <subcellularLocation>
        <location evidence="1">Cytoplasmic vesicle membrane</location>
        <topology evidence="1">Multi-pass membrane protein</topology>
    </subcellularLocation>
    <subcellularLocation>
        <location evidence="2">Endoplasmic reticulum membrane</location>
        <topology evidence="2">Multi-pass membrane protein</topology>
    </subcellularLocation>
    <subcellularLocation>
        <location evidence="4">Golgi apparatus membrane</location>
        <topology evidence="4">Multi-pass membrane protein</topology>
    </subcellularLocation>
    <subcellularLocation>
        <location evidence="3">Preautophagosomal structure membrane</location>
        <topology evidence="3">Multi-pass membrane protein</topology>
    </subcellularLocation>
</comment>
<evidence type="ECO:0000256" key="21">
    <source>
        <dbReference type="SAM" id="MobiDB-lite"/>
    </source>
</evidence>
<evidence type="ECO:0000256" key="4">
    <source>
        <dbReference type="ARBA" id="ARBA00004653"/>
    </source>
</evidence>
<name>A0A2T4GEG3_FUSCU</name>
<feature type="transmembrane region" description="Helical" evidence="22">
    <location>
        <begin position="488"/>
        <end position="506"/>
    </location>
</feature>
<dbReference type="InterPro" id="IPR018108">
    <property type="entry name" value="MCP_transmembrane"/>
</dbReference>
<feature type="region of interest" description="Disordered" evidence="21">
    <location>
        <begin position="764"/>
        <end position="786"/>
    </location>
</feature>
<keyword evidence="9" id="KW-0999">Mitochondrion inner membrane</keyword>
<evidence type="ECO:0000256" key="16">
    <source>
        <dbReference type="ARBA" id="ARBA00024479"/>
    </source>
</evidence>
<evidence type="ECO:0000256" key="22">
    <source>
        <dbReference type="SAM" id="Phobius"/>
    </source>
</evidence>
<dbReference type="Pfam" id="PF00153">
    <property type="entry name" value="Mito_carr"/>
    <property type="match status" value="3"/>
</dbReference>
<dbReference type="GO" id="GO:0030659">
    <property type="term" value="C:cytoplasmic vesicle membrane"/>
    <property type="evidence" value="ECO:0007669"/>
    <property type="project" value="UniProtKB-SubCell"/>
</dbReference>
<feature type="repeat" description="Solcar" evidence="20">
    <location>
        <begin position="974"/>
        <end position="1060"/>
    </location>
</feature>
<dbReference type="InterPro" id="IPR007241">
    <property type="entry name" value="Autophagy-rel_prot_9"/>
</dbReference>
<dbReference type="GO" id="GO:0000422">
    <property type="term" value="P:autophagy of mitochondrion"/>
    <property type="evidence" value="ECO:0007669"/>
    <property type="project" value="TreeGrafter"/>
</dbReference>
<sequence length="1166" mass="130674">MDIGDSRMTVESVAPGSKGKGKATFRPTAHARSSGITSPRWQQDDEGDNEVPASLLMEPKDLDPPASPPNKRATNPGSSRTPASAGPSSARTRAQWEAATAQQQLHQDHPYTTPMGPQPIPVARGTMSNNPREKALWRWVNTSNLDSFMRDVYDYFEGGGLWCILCANALWLLETLFVAVLLTFLSQCIDYSRVPDSRSLHEVIVPQCTRKMSGLWNFAIWLYTFFFIWKCVQYFVEIRRLTYIRDFYIYLLDIPEQDMQTISWQDVVARIMALREENPKTATNISRDCDNSWENYLIAMINKDILDLSLPVPFLRGRQMFSKTMEWYLQYCILDMAFNELGQVQQDFLRPDRRRLLSQKLRQRFLFAGFLNLLFAPVVLAYVVIVYFFTYYYEYQKDPKQAAARKYTSLAEWKFRQFNELPHIFYERLHMSYPFATRYIDQFPKRITEAVARTIAFMSGAITAILAIGSVLDSELFLNFEITKDRPVIFYLGVFAAIWATTRGMVSEETLVFNPEYALRNVIEYTRYVPDHWKNKLHSSEVKQEFSELYKMKVVIFLEEMMGIITTPMLLLFSLPRCSDQIVDFFREFTIHVDGLGYVCSFAVFDFQKGPGNTGPQGPRPDVREDYYSTKHGKMAASYYGFLDNYAANPKTGIPGHLPPGPKPSFHPPPSFPGIGSPTLAADMQGSHIGRTGTETGRARSRAPGGRGPRIGVMPQPSPMASMLLDQHHQPPGATWLHEVCMLQGIHEGIEERAKLSKRLKQVASGETGKMMNSRGVTRENSAANTEDPEAGVLGLIYQLQQTQRPRRGGGMLTRHLARIDRRRLYNAITLISPAANLATLETKPFGGASEAVAAMAQPSAEPVEEEYDYESLPPNFSLLQNMAAGAFAGIAEHTAMYPIDAIKTRMQILNSSNTPAYSGVIRNTVQIARTEGFFSLWRGMSSVIVGAGPAHAVYFATYEAVKHAMGGNQAGVHHPLAAATSGAAATIASDAFMNPFDVIKQRMQIQNSSKMYRSMFDCAKYVYRSEGLGAFYISYPTTLSMTVPFTALQFLAYESISTAMNPAKTYDPMTHCLAGAVAGGFAAGLTTPMDVIKTMLQTRGTSTDPQVRNVNSFIGGCRLLYQRAGVSGFFKGVRPRIVTTMPSTAICWSAYEFSKSYFIKRNDAA</sequence>
<keyword evidence="8 20" id="KW-0812">Transmembrane</keyword>
<evidence type="ECO:0000256" key="19">
    <source>
        <dbReference type="ARBA" id="ARBA00024631"/>
    </source>
</evidence>
<dbReference type="PANTHER" id="PTHR13038:SF10">
    <property type="entry name" value="AUTOPHAGY-RELATED PROTEIN 9"/>
    <property type="match status" value="1"/>
</dbReference>
<dbReference type="Gene3D" id="1.50.40.10">
    <property type="entry name" value="Mitochondrial carrier domain"/>
    <property type="match status" value="2"/>
</dbReference>
<keyword evidence="10 22" id="KW-1133">Transmembrane helix</keyword>
<evidence type="ECO:0000256" key="10">
    <source>
        <dbReference type="ARBA" id="ARBA00022989"/>
    </source>
</evidence>
<evidence type="ECO:0000256" key="2">
    <source>
        <dbReference type="ARBA" id="ARBA00004477"/>
    </source>
</evidence>
<feature type="repeat" description="Solcar" evidence="20">
    <location>
        <begin position="1067"/>
        <end position="1158"/>
    </location>
</feature>
<comment type="catalytic activity">
    <reaction evidence="19">
        <text>a 1,2-diacyl-sn-glycero-3-phosphocholine(in) = a 1,2-diacyl-sn-glycero-3-phosphocholine(out)</text>
        <dbReference type="Rhea" id="RHEA:38571"/>
        <dbReference type="ChEBI" id="CHEBI:57643"/>
    </reaction>
</comment>
<feature type="compositionally biased region" description="Polar residues" evidence="21">
    <location>
        <begin position="72"/>
        <end position="92"/>
    </location>
</feature>
<evidence type="ECO:0000256" key="20">
    <source>
        <dbReference type="PROSITE-ProRule" id="PRU00282"/>
    </source>
</evidence>
<dbReference type="EMBL" id="PVEM01000028">
    <property type="protein sequence ID" value="PTD01899.1"/>
    <property type="molecule type" value="Genomic_DNA"/>
</dbReference>
<keyword evidence="7" id="KW-0813">Transport</keyword>
<dbReference type="OrthoDB" id="2020634at2759"/>
<proteinExistence type="inferred from homology"/>
<dbReference type="GO" id="GO:0005776">
    <property type="term" value="C:autophagosome"/>
    <property type="evidence" value="ECO:0007669"/>
    <property type="project" value="TreeGrafter"/>
</dbReference>
<comment type="similarity">
    <text evidence="5">Belongs to the ATG9 family.</text>
</comment>
<evidence type="ECO:0000256" key="5">
    <source>
        <dbReference type="ARBA" id="ARBA00006185"/>
    </source>
</evidence>
<evidence type="ECO:0000256" key="8">
    <source>
        <dbReference type="ARBA" id="ARBA00022692"/>
    </source>
</evidence>
<keyword evidence="13" id="KW-0445">Lipid transport</keyword>
<dbReference type="Pfam" id="PF04109">
    <property type="entry name" value="ATG9"/>
    <property type="match status" value="1"/>
</dbReference>
<evidence type="ECO:0000256" key="3">
    <source>
        <dbReference type="ARBA" id="ARBA00004511"/>
    </source>
</evidence>
<keyword evidence="14 20" id="KW-0472">Membrane</keyword>
<evidence type="ECO:0000313" key="24">
    <source>
        <dbReference type="Proteomes" id="UP000241587"/>
    </source>
</evidence>
<gene>
    <name evidence="23" type="ORF">FCULG_00009879</name>
</gene>
<evidence type="ECO:0000256" key="14">
    <source>
        <dbReference type="ARBA" id="ARBA00023136"/>
    </source>
</evidence>
<reference evidence="23 24" key="1">
    <citation type="submission" date="2018-02" db="EMBL/GenBank/DDBJ databases">
        <title>Fusarium culmorum secondary metabolites in fungal-bacterial-plant interactions.</title>
        <authorList>
            <person name="Schmidt R."/>
        </authorList>
    </citation>
    <scope>NUCLEOTIDE SEQUENCE [LARGE SCALE GENOMIC DNA]</scope>
    <source>
        <strain evidence="23 24">PV</strain>
    </source>
</reference>
<dbReference type="GO" id="GO:0000139">
    <property type="term" value="C:Golgi membrane"/>
    <property type="evidence" value="ECO:0007669"/>
    <property type="project" value="UniProtKB-SubCell"/>
</dbReference>
<evidence type="ECO:0000256" key="15">
    <source>
        <dbReference type="ARBA" id="ARBA00023329"/>
    </source>
</evidence>
<protein>
    <recommendedName>
        <fullName evidence="6">Autophagy-related protein 9</fullName>
    </recommendedName>
</protein>
<dbReference type="AlphaFoldDB" id="A0A2T4GEG3"/>
<dbReference type="FunFam" id="1.50.40.10:FF:000029">
    <property type="entry name" value="Solute carrier family 25 member 28"/>
    <property type="match status" value="1"/>
</dbReference>
<dbReference type="Proteomes" id="UP000241587">
    <property type="component" value="Unassembled WGS sequence"/>
</dbReference>
<feature type="transmembrane region" description="Helical" evidence="22">
    <location>
        <begin position="455"/>
        <end position="476"/>
    </location>
</feature>
<dbReference type="GO" id="GO:0034045">
    <property type="term" value="C:phagophore assembly site membrane"/>
    <property type="evidence" value="ECO:0007669"/>
    <property type="project" value="UniProtKB-SubCell"/>
</dbReference>
<evidence type="ECO:0000256" key="12">
    <source>
        <dbReference type="ARBA" id="ARBA00023034"/>
    </source>
</evidence>
<keyword evidence="15" id="KW-0968">Cytoplasmic vesicle</keyword>
<dbReference type="PROSITE" id="PS50920">
    <property type="entry name" value="SOLCAR"/>
    <property type="match status" value="3"/>
</dbReference>
<dbReference type="GO" id="GO:0034497">
    <property type="term" value="P:protein localization to phagophore assembly site"/>
    <property type="evidence" value="ECO:0007669"/>
    <property type="project" value="TreeGrafter"/>
</dbReference>
<feature type="transmembrane region" description="Helical" evidence="22">
    <location>
        <begin position="215"/>
        <end position="236"/>
    </location>
</feature>
<feature type="transmembrane region" description="Helical" evidence="22">
    <location>
        <begin position="365"/>
        <end position="389"/>
    </location>
</feature>
<dbReference type="InterPro" id="IPR023395">
    <property type="entry name" value="MCP_dom_sf"/>
</dbReference>
<evidence type="ECO:0000256" key="13">
    <source>
        <dbReference type="ARBA" id="ARBA00023055"/>
    </source>
</evidence>
<evidence type="ECO:0000256" key="6">
    <source>
        <dbReference type="ARBA" id="ARBA00018074"/>
    </source>
</evidence>
<keyword evidence="12" id="KW-0333">Golgi apparatus</keyword>
<evidence type="ECO:0000313" key="23">
    <source>
        <dbReference type="EMBL" id="PTD01899.1"/>
    </source>
</evidence>
<dbReference type="SUPFAM" id="SSF103506">
    <property type="entry name" value="Mitochondrial carrier"/>
    <property type="match status" value="1"/>
</dbReference>
<dbReference type="PANTHER" id="PTHR13038">
    <property type="entry name" value="APG9 AUTOPHAGY 9"/>
    <property type="match status" value="1"/>
</dbReference>
<comment type="catalytic activity">
    <reaction evidence="17">
        <text>a 1,2-diacyl-sn-glycero-3-phosphoethanolamine(in) = a 1,2-diacyl-sn-glycero-3-phosphoethanolamine(out)</text>
        <dbReference type="Rhea" id="RHEA:38895"/>
        <dbReference type="ChEBI" id="CHEBI:64612"/>
    </reaction>
</comment>
<evidence type="ECO:0000256" key="17">
    <source>
        <dbReference type="ARBA" id="ARBA00024615"/>
    </source>
</evidence>
<organism evidence="23 24">
    <name type="scientific">Fusarium culmorum</name>
    <dbReference type="NCBI Taxonomy" id="5516"/>
    <lineage>
        <taxon>Eukaryota</taxon>
        <taxon>Fungi</taxon>
        <taxon>Dikarya</taxon>
        <taxon>Ascomycota</taxon>
        <taxon>Pezizomycotina</taxon>
        <taxon>Sordariomycetes</taxon>
        <taxon>Hypocreomycetidae</taxon>
        <taxon>Hypocreales</taxon>
        <taxon>Nectriaceae</taxon>
        <taxon>Fusarium</taxon>
    </lineage>
</organism>
<comment type="catalytic activity">
    <reaction evidence="18">
        <text>a 1,2-diacyl-sn-glycero-3-phospho-(1D-myo-inositol-3-phosphate)(in) = a 1,2-diacyl-sn-glycero-3-phospho-(1D-myo-inositol-3-phosphate)(out)</text>
        <dbReference type="Rhea" id="RHEA:67920"/>
        <dbReference type="ChEBI" id="CHEBI:58088"/>
    </reaction>
</comment>
<dbReference type="GO" id="GO:0061709">
    <property type="term" value="P:reticulophagy"/>
    <property type="evidence" value="ECO:0007669"/>
    <property type="project" value="TreeGrafter"/>
</dbReference>
<feature type="region of interest" description="Disordered" evidence="21">
    <location>
        <begin position="1"/>
        <end position="112"/>
    </location>
</feature>
<feature type="repeat" description="Solcar" evidence="20">
    <location>
        <begin position="877"/>
        <end position="965"/>
    </location>
</feature>
<evidence type="ECO:0000256" key="7">
    <source>
        <dbReference type="ARBA" id="ARBA00022448"/>
    </source>
</evidence>
<comment type="caution">
    <text evidence="23">The sequence shown here is derived from an EMBL/GenBank/DDBJ whole genome shotgun (WGS) entry which is preliminary data.</text>
</comment>
<keyword evidence="9" id="KW-0496">Mitochondrion</keyword>
<keyword evidence="11" id="KW-0072">Autophagy</keyword>
<evidence type="ECO:0000256" key="1">
    <source>
        <dbReference type="ARBA" id="ARBA00004439"/>
    </source>
</evidence>
<feature type="compositionally biased region" description="Polar residues" evidence="21">
    <location>
        <begin position="775"/>
        <end position="785"/>
    </location>
</feature>
<keyword evidence="24" id="KW-1185">Reference proteome</keyword>
<dbReference type="GO" id="GO:0006869">
    <property type="term" value="P:lipid transport"/>
    <property type="evidence" value="ECO:0007669"/>
    <property type="project" value="UniProtKB-KW"/>
</dbReference>
<evidence type="ECO:0000256" key="9">
    <source>
        <dbReference type="ARBA" id="ARBA00022792"/>
    </source>
</evidence>
<evidence type="ECO:0000256" key="11">
    <source>
        <dbReference type="ARBA" id="ARBA00023006"/>
    </source>
</evidence>
<dbReference type="GO" id="GO:0005789">
    <property type="term" value="C:endoplasmic reticulum membrane"/>
    <property type="evidence" value="ECO:0007669"/>
    <property type="project" value="UniProtKB-SubCell"/>
</dbReference>
<comment type="catalytic activity">
    <reaction evidence="16">
        <text>a 1,2-diacyl-sn-glycero-3-phospho-L-serine(in) = a 1,2-diacyl-sn-glycero-3-phospho-L-serine(out)</text>
        <dbReference type="Rhea" id="RHEA:38663"/>
        <dbReference type="ChEBI" id="CHEBI:57262"/>
    </reaction>
</comment>
<evidence type="ECO:0000256" key="18">
    <source>
        <dbReference type="ARBA" id="ARBA00024621"/>
    </source>
</evidence>
<dbReference type="OMA" id="SMWETSP"/>
<accession>A0A2T4GEG3</accession>
<dbReference type="GO" id="GO:0034727">
    <property type="term" value="P:piecemeal microautophagy of the nucleus"/>
    <property type="evidence" value="ECO:0007669"/>
    <property type="project" value="TreeGrafter"/>
</dbReference>
<feature type="transmembrane region" description="Helical" evidence="22">
    <location>
        <begin position="159"/>
        <end position="185"/>
    </location>
</feature>
<feature type="region of interest" description="Disordered" evidence="21">
    <location>
        <begin position="690"/>
        <end position="712"/>
    </location>
</feature>